<keyword evidence="3" id="KW-0731">Sigma factor</keyword>
<reference evidence="7 8" key="1">
    <citation type="submission" date="2017-05" db="EMBL/GenBank/DDBJ databases">
        <title>Complete and WGS of Bordetella genogroups.</title>
        <authorList>
            <person name="Spilker T."/>
            <person name="LiPuma J."/>
        </authorList>
    </citation>
    <scope>NUCLEOTIDE SEQUENCE [LARGE SCALE GENOMIC DNA]</scope>
    <source>
        <strain evidence="7 8">AU10456</strain>
    </source>
</reference>
<evidence type="ECO:0000259" key="6">
    <source>
        <dbReference type="Pfam" id="PF08281"/>
    </source>
</evidence>
<dbReference type="EMBL" id="NEVP01000010">
    <property type="protein sequence ID" value="OZI47966.1"/>
    <property type="molecule type" value="Genomic_DNA"/>
</dbReference>
<evidence type="ECO:0000256" key="2">
    <source>
        <dbReference type="ARBA" id="ARBA00023015"/>
    </source>
</evidence>
<dbReference type="PANTHER" id="PTHR43133:SF63">
    <property type="entry name" value="RNA POLYMERASE SIGMA FACTOR FECI-RELATED"/>
    <property type="match status" value="1"/>
</dbReference>
<keyword evidence="2" id="KW-0805">Transcription regulation</keyword>
<dbReference type="PANTHER" id="PTHR43133">
    <property type="entry name" value="RNA POLYMERASE ECF-TYPE SIGMA FACTO"/>
    <property type="match status" value="1"/>
</dbReference>
<evidence type="ECO:0000256" key="4">
    <source>
        <dbReference type="ARBA" id="ARBA00023163"/>
    </source>
</evidence>
<dbReference type="InterPro" id="IPR039425">
    <property type="entry name" value="RNA_pol_sigma-70-like"/>
</dbReference>
<evidence type="ECO:0000313" key="7">
    <source>
        <dbReference type="EMBL" id="OZI47966.1"/>
    </source>
</evidence>
<dbReference type="Pfam" id="PF04542">
    <property type="entry name" value="Sigma70_r2"/>
    <property type="match status" value="1"/>
</dbReference>
<evidence type="ECO:0000313" key="8">
    <source>
        <dbReference type="Proteomes" id="UP000216913"/>
    </source>
</evidence>
<dbReference type="InterPro" id="IPR013249">
    <property type="entry name" value="RNA_pol_sigma70_r4_t2"/>
</dbReference>
<dbReference type="Gene3D" id="1.10.10.10">
    <property type="entry name" value="Winged helix-like DNA-binding domain superfamily/Winged helix DNA-binding domain"/>
    <property type="match status" value="1"/>
</dbReference>
<dbReference type="GO" id="GO:0003677">
    <property type="term" value="F:DNA binding"/>
    <property type="evidence" value="ECO:0007669"/>
    <property type="project" value="InterPro"/>
</dbReference>
<dbReference type="InterPro" id="IPR013325">
    <property type="entry name" value="RNA_pol_sigma_r2"/>
</dbReference>
<dbReference type="InterPro" id="IPR007627">
    <property type="entry name" value="RNA_pol_sigma70_r2"/>
</dbReference>
<keyword evidence="8" id="KW-1185">Reference proteome</keyword>
<dbReference type="Proteomes" id="UP000216913">
    <property type="component" value="Unassembled WGS sequence"/>
</dbReference>
<feature type="domain" description="RNA polymerase sigma factor 70 region 4 type 2" evidence="6">
    <location>
        <begin position="112"/>
        <end position="164"/>
    </location>
</feature>
<dbReference type="InterPro" id="IPR036388">
    <property type="entry name" value="WH-like_DNA-bd_sf"/>
</dbReference>
<accession>A0A261TE89</accession>
<dbReference type="GO" id="GO:0006352">
    <property type="term" value="P:DNA-templated transcription initiation"/>
    <property type="evidence" value="ECO:0007669"/>
    <property type="project" value="InterPro"/>
</dbReference>
<dbReference type="Pfam" id="PF08281">
    <property type="entry name" value="Sigma70_r4_2"/>
    <property type="match status" value="1"/>
</dbReference>
<dbReference type="NCBIfam" id="TIGR02937">
    <property type="entry name" value="sigma70-ECF"/>
    <property type="match status" value="1"/>
</dbReference>
<dbReference type="RefSeq" id="WP_094801806.1">
    <property type="nucleotide sequence ID" value="NZ_NEVP01000010.1"/>
</dbReference>
<dbReference type="SUPFAM" id="SSF88659">
    <property type="entry name" value="Sigma3 and sigma4 domains of RNA polymerase sigma factors"/>
    <property type="match status" value="1"/>
</dbReference>
<dbReference type="InterPro" id="IPR013324">
    <property type="entry name" value="RNA_pol_sigma_r3/r4-like"/>
</dbReference>
<dbReference type="Gene3D" id="1.10.1740.10">
    <property type="match status" value="1"/>
</dbReference>
<name>A0A261TE89_9BORD</name>
<evidence type="ECO:0000259" key="5">
    <source>
        <dbReference type="Pfam" id="PF04542"/>
    </source>
</evidence>
<evidence type="ECO:0000256" key="3">
    <source>
        <dbReference type="ARBA" id="ARBA00023082"/>
    </source>
</evidence>
<gene>
    <name evidence="7" type="ORF">CAL25_16395</name>
</gene>
<dbReference type="InterPro" id="IPR014284">
    <property type="entry name" value="RNA_pol_sigma-70_dom"/>
</dbReference>
<sequence>MSSTDSLSLPAVEQLYRHHHGWLQTWLHRKLGDSSDAADLAQDTFVRLMAARRPPVLQDEPRALITHIAKGLLVDHWRRRAVQQAYIEAIAHLPQPQVPPPETGLMIVQTLVAIDAMLQRLPAATREMFLLAQLDGLTLQQISEQTGKPVITVRRHLQKALVACMTAAA</sequence>
<keyword evidence="4" id="KW-0804">Transcription</keyword>
<dbReference type="OrthoDB" id="8654550at2"/>
<dbReference type="AlphaFoldDB" id="A0A261TE89"/>
<dbReference type="SUPFAM" id="SSF88946">
    <property type="entry name" value="Sigma2 domain of RNA polymerase sigma factors"/>
    <property type="match status" value="1"/>
</dbReference>
<evidence type="ECO:0000256" key="1">
    <source>
        <dbReference type="ARBA" id="ARBA00010641"/>
    </source>
</evidence>
<comment type="caution">
    <text evidence="7">The sequence shown here is derived from an EMBL/GenBank/DDBJ whole genome shotgun (WGS) entry which is preliminary data.</text>
</comment>
<comment type="similarity">
    <text evidence="1">Belongs to the sigma-70 factor family. ECF subfamily.</text>
</comment>
<protein>
    <submittedName>
        <fullName evidence="7">RNA polymerase subunit sigma</fullName>
    </submittedName>
</protein>
<dbReference type="GO" id="GO:0016987">
    <property type="term" value="F:sigma factor activity"/>
    <property type="evidence" value="ECO:0007669"/>
    <property type="project" value="UniProtKB-KW"/>
</dbReference>
<organism evidence="7 8">
    <name type="scientific">Bordetella genomosp. 5</name>
    <dbReference type="NCBI Taxonomy" id="1395608"/>
    <lineage>
        <taxon>Bacteria</taxon>
        <taxon>Pseudomonadati</taxon>
        <taxon>Pseudomonadota</taxon>
        <taxon>Betaproteobacteria</taxon>
        <taxon>Burkholderiales</taxon>
        <taxon>Alcaligenaceae</taxon>
        <taxon>Bordetella</taxon>
    </lineage>
</organism>
<feature type="domain" description="RNA polymerase sigma-70 region 2" evidence="5">
    <location>
        <begin position="15"/>
        <end position="81"/>
    </location>
</feature>
<proteinExistence type="inferred from homology"/>